<dbReference type="HOGENOM" id="CLU_1687009_0_0_1"/>
<organism evidence="2 3">
    <name type="scientific">Marssonina brunnea f. sp. multigermtubi (strain MB_m1)</name>
    <name type="common">Marssonina leaf spot fungus</name>
    <dbReference type="NCBI Taxonomy" id="1072389"/>
    <lineage>
        <taxon>Eukaryota</taxon>
        <taxon>Fungi</taxon>
        <taxon>Dikarya</taxon>
        <taxon>Ascomycota</taxon>
        <taxon>Pezizomycotina</taxon>
        <taxon>Leotiomycetes</taxon>
        <taxon>Helotiales</taxon>
        <taxon>Drepanopezizaceae</taxon>
        <taxon>Drepanopeziza</taxon>
    </lineage>
</organism>
<evidence type="ECO:0000313" key="3">
    <source>
        <dbReference type="Proteomes" id="UP000006753"/>
    </source>
</evidence>
<protein>
    <submittedName>
        <fullName evidence="2">Uncharacterized protein</fullName>
    </submittedName>
</protein>
<dbReference type="InParanoid" id="K1WJC9"/>
<dbReference type="EMBL" id="JH921459">
    <property type="protein sequence ID" value="EKD12317.1"/>
    <property type="molecule type" value="Genomic_DNA"/>
</dbReference>
<dbReference type="GeneID" id="18765427"/>
<name>K1WJC9_MARBU</name>
<accession>K1WJC9</accession>
<evidence type="ECO:0000313" key="2">
    <source>
        <dbReference type="EMBL" id="EKD12317.1"/>
    </source>
</evidence>
<dbReference type="AlphaFoldDB" id="K1WJC9"/>
<sequence length="156" mass="17618">MPTPEEHQKALCDQLEKAGQDVKKRLGDVEVNLAQALERIRIQLGEIDDTYAAILRELDKLPVGEREDFYGLSLHEELRRDLEEVLAEALEAASAKWGLGYVEDRVVVLRKEGGDEKVHEEGMDEKVDGKMDGKMEGKAESESKVEVEVEKRLSDK</sequence>
<keyword evidence="3" id="KW-1185">Reference proteome</keyword>
<feature type="region of interest" description="Disordered" evidence="1">
    <location>
        <begin position="114"/>
        <end position="156"/>
    </location>
</feature>
<evidence type="ECO:0000256" key="1">
    <source>
        <dbReference type="SAM" id="MobiDB-lite"/>
    </source>
</evidence>
<reference evidence="2 3" key="1">
    <citation type="journal article" date="2012" name="BMC Genomics">
        <title>Sequencing the genome of Marssonina brunnea reveals fungus-poplar co-evolution.</title>
        <authorList>
            <person name="Zhu S."/>
            <person name="Cao Y.-Z."/>
            <person name="Jiang C."/>
            <person name="Tan B.-Y."/>
            <person name="Wang Z."/>
            <person name="Feng S."/>
            <person name="Zhang L."/>
            <person name="Su X.-H."/>
            <person name="Brejova B."/>
            <person name="Vinar T."/>
            <person name="Xu M."/>
            <person name="Wang M.-X."/>
            <person name="Zhang S.-G."/>
            <person name="Huang M.-R."/>
            <person name="Wu R."/>
            <person name="Zhou Y."/>
        </authorList>
    </citation>
    <scope>NUCLEOTIDE SEQUENCE [LARGE SCALE GENOMIC DNA]</scope>
    <source>
        <strain evidence="2 3">MB_m1</strain>
    </source>
</reference>
<proteinExistence type="predicted"/>
<dbReference type="RefSeq" id="XP_007297381.1">
    <property type="nucleotide sequence ID" value="XM_007297319.1"/>
</dbReference>
<dbReference type="Proteomes" id="UP000006753">
    <property type="component" value="Unassembled WGS sequence"/>
</dbReference>
<gene>
    <name evidence="2" type="ORF">MBM_09492</name>
</gene>
<dbReference type="KEGG" id="mbe:MBM_09492"/>